<dbReference type="Gene3D" id="2.80.10.50">
    <property type="match status" value="1"/>
</dbReference>
<sequence>MGGIRRLAAIGAATLAVAMVGTGVAAAEPPTEPFVMNLVNADSGLCLTGTNEGYDFAVLQLPCNGSEAQQWQSAPDNHYLMDLQFKRCIAALPNTSQVKTYPCWWKNGQPYDPKQGWGFAQGSTPTRFSNDGLCLGILPGNSWIRRLDCNSGARVTWYR</sequence>
<dbReference type="EMBL" id="BAAAHK010000013">
    <property type="protein sequence ID" value="GAA0950317.1"/>
    <property type="molecule type" value="Genomic_DNA"/>
</dbReference>
<dbReference type="RefSeq" id="WP_343974778.1">
    <property type="nucleotide sequence ID" value="NZ_BAAAHK010000013.1"/>
</dbReference>
<feature type="signal peptide" evidence="1">
    <location>
        <begin position="1"/>
        <end position="27"/>
    </location>
</feature>
<keyword evidence="1" id="KW-0732">Signal</keyword>
<feature type="chain" id="PRO_5046334367" description="Ricin B lectin domain-containing protein" evidence="1">
    <location>
        <begin position="28"/>
        <end position="159"/>
    </location>
</feature>
<evidence type="ECO:0000256" key="1">
    <source>
        <dbReference type="SAM" id="SignalP"/>
    </source>
</evidence>
<dbReference type="SUPFAM" id="SSF50370">
    <property type="entry name" value="Ricin B-like lectins"/>
    <property type="match status" value="1"/>
</dbReference>
<proteinExistence type="predicted"/>
<keyword evidence="4" id="KW-1185">Reference proteome</keyword>
<reference evidence="3 4" key="1">
    <citation type="journal article" date="2019" name="Int. J. Syst. Evol. Microbiol.">
        <title>The Global Catalogue of Microorganisms (GCM) 10K type strain sequencing project: providing services to taxonomists for standard genome sequencing and annotation.</title>
        <authorList>
            <consortium name="The Broad Institute Genomics Platform"/>
            <consortium name="The Broad Institute Genome Sequencing Center for Infectious Disease"/>
            <person name="Wu L."/>
            <person name="Ma J."/>
        </authorList>
    </citation>
    <scope>NUCLEOTIDE SEQUENCE [LARGE SCALE GENOMIC DNA]</scope>
    <source>
        <strain evidence="3 4">JCM 10977</strain>
    </source>
</reference>
<comment type="caution">
    <text evidence="3">The sequence shown here is derived from an EMBL/GenBank/DDBJ whole genome shotgun (WGS) entry which is preliminary data.</text>
</comment>
<organism evidence="3 4">
    <name type="scientific">Kribbella koreensis</name>
    <dbReference type="NCBI Taxonomy" id="57909"/>
    <lineage>
        <taxon>Bacteria</taxon>
        <taxon>Bacillati</taxon>
        <taxon>Actinomycetota</taxon>
        <taxon>Actinomycetes</taxon>
        <taxon>Propionibacteriales</taxon>
        <taxon>Kribbellaceae</taxon>
        <taxon>Kribbella</taxon>
    </lineage>
</organism>
<feature type="domain" description="Ricin B lectin" evidence="2">
    <location>
        <begin position="36"/>
        <end position="149"/>
    </location>
</feature>
<gene>
    <name evidence="3" type="ORF">GCM10009554_50040</name>
</gene>
<dbReference type="PROSITE" id="PS50231">
    <property type="entry name" value="RICIN_B_LECTIN"/>
    <property type="match status" value="1"/>
</dbReference>
<dbReference type="InterPro" id="IPR000772">
    <property type="entry name" value="Ricin_B_lectin"/>
</dbReference>
<evidence type="ECO:0000259" key="2">
    <source>
        <dbReference type="Pfam" id="PF00652"/>
    </source>
</evidence>
<evidence type="ECO:0000313" key="4">
    <source>
        <dbReference type="Proteomes" id="UP001500542"/>
    </source>
</evidence>
<dbReference type="Proteomes" id="UP001500542">
    <property type="component" value="Unassembled WGS sequence"/>
</dbReference>
<evidence type="ECO:0000313" key="3">
    <source>
        <dbReference type="EMBL" id="GAA0950317.1"/>
    </source>
</evidence>
<dbReference type="Pfam" id="PF00652">
    <property type="entry name" value="Ricin_B_lectin"/>
    <property type="match status" value="1"/>
</dbReference>
<accession>A0ABN1R207</accession>
<name>A0ABN1R207_9ACTN</name>
<dbReference type="InterPro" id="IPR035992">
    <property type="entry name" value="Ricin_B-like_lectins"/>
</dbReference>
<protein>
    <recommendedName>
        <fullName evidence="2">Ricin B lectin domain-containing protein</fullName>
    </recommendedName>
</protein>